<sequence length="298" mass="34048">MTVGEVNTRVVGLAELYERDTQVLYDPTRGMPWIVGLYITASQMNSLRIVSDDSQVLQTHRDHVLHIEIISRNTDHRLSCRVLYSDTAPGLSLAQARWTETLRVIRDMRREMSDMQAELLALREQRRTVGQSGPEARIPDHQEAFWEPIVTFSDLCYRIWLGAEGVVGLTRWIEKMESVFHISGCAVENQVKFATCTLLGAALTWWKGEIKKLEIELWNLKVKGNDVPAYTERFQELTLICTKFVANETEKVDKYISGLPDNIYGNVKSARPKTLDETIELANDLMGHRNSALRRKGI</sequence>
<evidence type="ECO:0000313" key="1">
    <source>
        <dbReference type="EMBL" id="GJT09619.1"/>
    </source>
</evidence>
<comment type="caution">
    <text evidence="1">The sequence shown here is derived from an EMBL/GenBank/DDBJ whole genome shotgun (WGS) entry which is preliminary data.</text>
</comment>
<keyword evidence="2" id="KW-1185">Reference proteome</keyword>
<gene>
    <name evidence="1" type="ORF">Tco_0856661</name>
</gene>
<evidence type="ECO:0000313" key="2">
    <source>
        <dbReference type="Proteomes" id="UP001151760"/>
    </source>
</evidence>
<dbReference type="EMBL" id="BQNB010012922">
    <property type="protein sequence ID" value="GJT09619.1"/>
    <property type="molecule type" value="Genomic_DNA"/>
</dbReference>
<reference evidence="1" key="2">
    <citation type="submission" date="2022-01" db="EMBL/GenBank/DDBJ databases">
        <authorList>
            <person name="Yamashiro T."/>
            <person name="Shiraishi A."/>
            <person name="Satake H."/>
            <person name="Nakayama K."/>
        </authorList>
    </citation>
    <scope>NUCLEOTIDE SEQUENCE</scope>
</reference>
<organism evidence="1 2">
    <name type="scientific">Tanacetum coccineum</name>
    <dbReference type="NCBI Taxonomy" id="301880"/>
    <lineage>
        <taxon>Eukaryota</taxon>
        <taxon>Viridiplantae</taxon>
        <taxon>Streptophyta</taxon>
        <taxon>Embryophyta</taxon>
        <taxon>Tracheophyta</taxon>
        <taxon>Spermatophyta</taxon>
        <taxon>Magnoliopsida</taxon>
        <taxon>eudicotyledons</taxon>
        <taxon>Gunneridae</taxon>
        <taxon>Pentapetalae</taxon>
        <taxon>asterids</taxon>
        <taxon>campanulids</taxon>
        <taxon>Asterales</taxon>
        <taxon>Asteraceae</taxon>
        <taxon>Asteroideae</taxon>
        <taxon>Anthemideae</taxon>
        <taxon>Anthemidinae</taxon>
        <taxon>Tanacetum</taxon>
    </lineage>
</organism>
<name>A0ABQ5B5T6_9ASTR</name>
<proteinExistence type="predicted"/>
<evidence type="ECO:0008006" key="3">
    <source>
        <dbReference type="Google" id="ProtNLM"/>
    </source>
</evidence>
<dbReference type="Proteomes" id="UP001151760">
    <property type="component" value="Unassembled WGS sequence"/>
</dbReference>
<protein>
    <recommendedName>
        <fullName evidence="3">Retrotransposon gag domain-containing protein</fullName>
    </recommendedName>
</protein>
<accession>A0ABQ5B5T6</accession>
<reference evidence="1" key="1">
    <citation type="journal article" date="2022" name="Int. J. Mol. Sci.">
        <title>Draft Genome of Tanacetum Coccineum: Genomic Comparison of Closely Related Tanacetum-Family Plants.</title>
        <authorList>
            <person name="Yamashiro T."/>
            <person name="Shiraishi A."/>
            <person name="Nakayama K."/>
            <person name="Satake H."/>
        </authorList>
    </citation>
    <scope>NUCLEOTIDE SEQUENCE</scope>
</reference>